<dbReference type="AlphaFoldDB" id="A0A1Y2ACW5"/>
<feature type="signal peptide" evidence="2">
    <location>
        <begin position="1"/>
        <end position="21"/>
    </location>
</feature>
<accession>A0A1Y2ACW5</accession>
<dbReference type="EMBL" id="MCOG01000292">
    <property type="protein sequence ID" value="ORY20352.1"/>
    <property type="molecule type" value="Genomic_DNA"/>
</dbReference>
<keyword evidence="4" id="KW-1185">Reference proteome</keyword>
<evidence type="ECO:0000256" key="1">
    <source>
        <dbReference type="SAM" id="Phobius"/>
    </source>
</evidence>
<evidence type="ECO:0000256" key="2">
    <source>
        <dbReference type="SAM" id="SignalP"/>
    </source>
</evidence>
<proteinExistence type="predicted"/>
<evidence type="ECO:0008006" key="5">
    <source>
        <dbReference type="Google" id="ProtNLM"/>
    </source>
</evidence>
<organism evidence="3 4">
    <name type="scientific">Neocallimastix californiae</name>
    <dbReference type="NCBI Taxonomy" id="1754190"/>
    <lineage>
        <taxon>Eukaryota</taxon>
        <taxon>Fungi</taxon>
        <taxon>Fungi incertae sedis</taxon>
        <taxon>Chytridiomycota</taxon>
        <taxon>Chytridiomycota incertae sedis</taxon>
        <taxon>Neocallimastigomycetes</taxon>
        <taxon>Neocallimastigales</taxon>
        <taxon>Neocallimastigaceae</taxon>
        <taxon>Neocallimastix</taxon>
    </lineage>
</organism>
<reference evidence="3 4" key="1">
    <citation type="submission" date="2016-08" db="EMBL/GenBank/DDBJ databases">
        <title>A Parts List for Fungal Cellulosomes Revealed by Comparative Genomics.</title>
        <authorList>
            <consortium name="DOE Joint Genome Institute"/>
            <person name="Haitjema C.H."/>
            <person name="Gilmore S.P."/>
            <person name="Henske J.K."/>
            <person name="Solomon K.V."/>
            <person name="De Groot R."/>
            <person name="Kuo A."/>
            <person name="Mondo S.J."/>
            <person name="Salamov A.A."/>
            <person name="Labutti K."/>
            <person name="Zhao Z."/>
            <person name="Chiniquy J."/>
            <person name="Barry K."/>
            <person name="Brewer H.M."/>
            <person name="Purvine S.O."/>
            <person name="Wright A.T."/>
            <person name="Boxma B."/>
            <person name="Van Alen T."/>
            <person name="Hackstein J.H."/>
            <person name="Baker S.E."/>
            <person name="Grigoriev I.V."/>
            <person name="O'Malley M.A."/>
        </authorList>
    </citation>
    <scope>NUCLEOTIDE SEQUENCE [LARGE SCALE GENOMIC DNA]</scope>
    <source>
        <strain evidence="3 4">G1</strain>
    </source>
</reference>
<evidence type="ECO:0000313" key="3">
    <source>
        <dbReference type="EMBL" id="ORY20352.1"/>
    </source>
</evidence>
<dbReference type="Proteomes" id="UP000193920">
    <property type="component" value="Unassembled WGS sequence"/>
</dbReference>
<keyword evidence="2" id="KW-0732">Signal</keyword>
<evidence type="ECO:0000313" key="4">
    <source>
        <dbReference type="Proteomes" id="UP000193920"/>
    </source>
</evidence>
<protein>
    <recommendedName>
        <fullName evidence="5">Mid2 domain-containing protein</fullName>
    </recommendedName>
</protein>
<keyword evidence="1" id="KW-1133">Transmembrane helix</keyword>
<feature type="transmembrane region" description="Helical" evidence="1">
    <location>
        <begin position="103"/>
        <end position="124"/>
    </location>
</feature>
<sequence>MNCNLLNLILFLILLLKVSYSQEISTEKKINKNNNEISKESSPENKLENENIVVLPLSKTSVQPIIATQRDNSKTISIEPTYIRVFYRAPESIVPQKTTNKHVIGFSACVLSVIAIIASIAIFIHKPKYEKNRIKYNSF</sequence>
<keyword evidence="1" id="KW-0472">Membrane</keyword>
<gene>
    <name evidence="3" type="ORF">LY90DRAFT_676801</name>
</gene>
<keyword evidence="1" id="KW-0812">Transmembrane</keyword>
<comment type="caution">
    <text evidence="3">The sequence shown here is derived from an EMBL/GenBank/DDBJ whole genome shotgun (WGS) entry which is preliminary data.</text>
</comment>
<name>A0A1Y2ACW5_9FUNG</name>
<feature type="chain" id="PRO_5012801955" description="Mid2 domain-containing protein" evidence="2">
    <location>
        <begin position="22"/>
        <end position="139"/>
    </location>
</feature>